<dbReference type="AlphaFoldDB" id="A0A836JH06"/>
<dbReference type="InterPro" id="IPR050602">
    <property type="entry name" value="Malonyl-ACP_OMT"/>
</dbReference>
<keyword evidence="2" id="KW-0808">Transferase</keyword>
<dbReference type="GO" id="GO:0008168">
    <property type="term" value="F:methyltransferase activity"/>
    <property type="evidence" value="ECO:0007669"/>
    <property type="project" value="UniProtKB-KW"/>
</dbReference>
<name>A0A836JH06_9HYME</name>
<dbReference type="Pfam" id="PF13489">
    <property type="entry name" value="Methyltransf_23"/>
    <property type="match status" value="1"/>
</dbReference>
<dbReference type="Gene3D" id="3.40.50.150">
    <property type="entry name" value="Vaccinia Virus protein VP39"/>
    <property type="match status" value="1"/>
</dbReference>
<reference evidence="3" key="1">
    <citation type="submission" date="2020-02" db="EMBL/GenBank/DDBJ databases">
        <title>Relaxed selection underlies rapid genomic changes in the transitions from sociality to social parasitism in ants.</title>
        <authorList>
            <person name="Bi X."/>
        </authorList>
    </citation>
    <scope>NUCLEOTIDE SEQUENCE</scope>
    <source>
        <strain evidence="3">BGI-DK2013a</strain>
        <tissue evidence="3">Whole body</tissue>
    </source>
</reference>
<dbReference type="GO" id="GO:0005739">
    <property type="term" value="C:mitochondrion"/>
    <property type="evidence" value="ECO:0007669"/>
    <property type="project" value="TreeGrafter"/>
</dbReference>
<dbReference type="InterPro" id="IPR029063">
    <property type="entry name" value="SAM-dependent_MTases_sf"/>
</dbReference>
<dbReference type="PANTHER" id="PTHR13090">
    <property type="entry name" value="ARGININE-HYDROXYLASE NDUFAF5, MITOCHONDRIAL"/>
    <property type="match status" value="1"/>
</dbReference>
<dbReference type="PANTHER" id="PTHR13090:SF1">
    <property type="entry name" value="ARGININE-HYDROXYLASE NDUFAF5, MITOCHONDRIAL"/>
    <property type="match status" value="1"/>
</dbReference>
<dbReference type="EMBL" id="JAANHZ010000826">
    <property type="protein sequence ID" value="KAG5306560.1"/>
    <property type="molecule type" value="Genomic_DNA"/>
</dbReference>
<dbReference type="GO" id="GO:0032981">
    <property type="term" value="P:mitochondrial respiratory chain complex I assembly"/>
    <property type="evidence" value="ECO:0007669"/>
    <property type="project" value="TreeGrafter"/>
</dbReference>
<gene>
    <name evidence="3" type="primary">Ndufaf5</name>
    <name evidence="3" type="ORF">G6Z75_0011620</name>
</gene>
<dbReference type="SUPFAM" id="SSF53335">
    <property type="entry name" value="S-adenosyl-L-methionine-dependent methyltransferases"/>
    <property type="match status" value="1"/>
</dbReference>
<evidence type="ECO:0000256" key="2">
    <source>
        <dbReference type="ARBA" id="ARBA00022679"/>
    </source>
</evidence>
<protein>
    <submittedName>
        <fullName evidence="3">NDUF5 hydroxylase</fullName>
    </submittedName>
</protein>
<evidence type="ECO:0000313" key="3">
    <source>
        <dbReference type="EMBL" id="KAG5306560.1"/>
    </source>
</evidence>
<feature type="non-terminal residue" evidence="3">
    <location>
        <position position="1"/>
    </location>
</feature>
<keyword evidence="4" id="KW-1185">Reference proteome</keyword>
<dbReference type="GO" id="GO:0032259">
    <property type="term" value="P:methylation"/>
    <property type="evidence" value="ECO:0007669"/>
    <property type="project" value="UniProtKB-KW"/>
</dbReference>
<proteinExistence type="predicted"/>
<accession>A0A836JH06</accession>
<dbReference type="Proteomes" id="UP000667349">
    <property type="component" value="Unassembled WGS sequence"/>
</dbReference>
<comment type="caution">
    <text evidence="3">The sequence shown here is derived from an EMBL/GenBank/DDBJ whole genome shotgun (WGS) entry which is preliminary data.</text>
</comment>
<organism evidence="3 4">
    <name type="scientific">Acromyrmex insinuator</name>
    <dbReference type="NCBI Taxonomy" id="230686"/>
    <lineage>
        <taxon>Eukaryota</taxon>
        <taxon>Metazoa</taxon>
        <taxon>Ecdysozoa</taxon>
        <taxon>Arthropoda</taxon>
        <taxon>Hexapoda</taxon>
        <taxon>Insecta</taxon>
        <taxon>Pterygota</taxon>
        <taxon>Neoptera</taxon>
        <taxon>Endopterygota</taxon>
        <taxon>Hymenoptera</taxon>
        <taxon>Apocrita</taxon>
        <taxon>Aculeata</taxon>
        <taxon>Formicoidea</taxon>
        <taxon>Formicidae</taxon>
        <taxon>Myrmicinae</taxon>
        <taxon>Acromyrmex</taxon>
    </lineage>
</organism>
<feature type="non-terminal residue" evidence="3">
    <location>
        <position position="360"/>
    </location>
</feature>
<sequence length="360" mass="40994">MTLKIPFYGRSWILYAGYYKLNLLSLRHNPNGTCNAASTSVLPPDSPMNVFDRNAKLLQRERAAKNANVQLYDYIKDEVGDRLADRIFDIKRKFGKVLDLGCGRGHVSKRILSESVEELVLADMSPSLLQQVEITEDIRIKKEVIDEENLSFESNSFDMVISCLSLHWINDLPGCFRRINSSLKNDGVFMAAVFGGDTLYELRSSLQLAEFERYGGISPHISPFVQIRDIGSLLTRANFTMLTIDTDEIVIGYPSMFELMWDLKGMAENNAARNRNLHLSRDTLIAAASIYKQLYGKTREDNTTFVPATFQIIYMLGWKPDESQPKPLRRGTGQVSLKDLYRLDQIVKESKKIKLDDDDK</sequence>
<keyword evidence="1" id="KW-0489">Methyltransferase</keyword>
<dbReference type="CDD" id="cd02440">
    <property type="entry name" value="AdoMet_MTases"/>
    <property type="match status" value="1"/>
</dbReference>
<evidence type="ECO:0000256" key="1">
    <source>
        <dbReference type="ARBA" id="ARBA00022603"/>
    </source>
</evidence>
<evidence type="ECO:0000313" key="4">
    <source>
        <dbReference type="Proteomes" id="UP000667349"/>
    </source>
</evidence>